<gene>
    <name evidence="1" type="ORF">BTO11_15925</name>
</gene>
<dbReference type="PROSITE" id="PS51257">
    <property type="entry name" value="PROKAR_LIPOPROTEIN"/>
    <property type="match status" value="1"/>
</dbReference>
<dbReference type="EMBL" id="MSCH01000003">
    <property type="protein sequence ID" value="PQJ54995.1"/>
    <property type="molecule type" value="Genomic_DNA"/>
</dbReference>
<evidence type="ECO:0008006" key="3">
    <source>
        <dbReference type="Google" id="ProtNLM"/>
    </source>
</evidence>
<sequence length="168" mass="18621">MNKLTIIILSVFWVTGCASTNSNTSSDSSSANVSNMTQEQWNEILIKSKSPVRLIKDSSDKGAIELIEVWAGVAGESGISERYQTMAFNNIKQRCGYGKDKFIESRIVRSDDSAMEEVWLFNDAKSYREDKVSGMTIYLQYDSVTNYIQGELFGKCHSGRGTSLGLGS</sequence>
<keyword evidence="2" id="KW-1185">Reference proteome</keyword>
<dbReference type="Proteomes" id="UP000239007">
    <property type="component" value="Unassembled WGS sequence"/>
</dbReference>
<dbReference type="AlphaFoldDB" id="A0A2S7UZ58"/>
<protein>
    <recommendedName>
        <fullName evidence="3">Lipoprotein</fullName>
    </recommendedName>
</protein>
<evidence type="ECO:0000313" key="2">
    <source>
        <dbReference type="Proteomes" id="UP000239007"/>
    </source>
</evidence>
<reference evidence="1 2" key="1">
    <citation type="submission" date="2016-12" db="EMBL/GenBank/DDBJ databases">
        <title>Diversity of luminous bacteria.</title>
        <authorList>
            <person name="Yoshizawa S."/>
            <person name="Kogure K."/>
        </authorList>
    </citation>
    <scope>NUCLEOTIDE SEQUENCE [LARGE SCALE GENOMIC DNA]</scope>
    <source>
        <strain evidence="1 2">SA4-48</strain>
    </source>
</reference>
<name>A0A2S7UZ58_9GAMM</name>
<organism evidence="1 2">
    <name type="scientific">Psychrosphaera saromensis</name>
    <dbReference type="NCBI Taxonomy" id="716813"/>
    <lineage>
        <taxon>Bacteria</taxon>
        <taxon>Pseudomonadati</taxon>
        <taxon>Pseudomonadota</taxon>
        <taxon>Gammaproteobacteria</taxon>
        <taxon>Alteromonadales</taxon>
        <taxon>Pseudoalteromonadaceae</taxon>
        <taxon>Psychrosphaera</taxon>
    </lineage>
</organism>
<dbReference type="RefSeq" id="WP_105053519.1">
    <property type="nucleotide sequence ID" value="NZ_BMYG01000001.1"/>
</dbReference>
<accession>A0A2S7UZ58</accession>
<proteinExistence type="predicted"/>
<dbReference type="OrthoDB" id="9796958at2"/>
<evidence type="ECO:0000313" key="1">
    <source>
        <dbReference type="EMBL" id="PQJ54995.1"/>
    </source>
</evidence>
<comment type="caution">
    <text evidence="1">The sequence shown here is derived from an EMBL/GenBank/DDBJ whole genome shotgun (WGS) entry which is preliminary data.</text>
</comment>